<comment type="caution">
    <text evidence="1">The sequence shown here is derived from an EMBL/GenBank/DDBJ whole genome shotgun (WGS) entry which is preliminary data.</text>
</comment>
<sequence>MEPSYDPPASYYSSTSRDMNANQMYPPYAPANTSSEYTGNIGQGVNCMVSSPGFPTLPNLQAGRLNMQSPYETHPYPSQIYNSSNSAYAQPLAGPGYPPTAGSSYLSCGAMELQYTSVAGTVSVDSGSAQWIGYSNGREGTIMTTIPAGCASNPAMLGANAYVNTSHYNASTPNVEQQQGYDSTVSNQASLPRDMGISGAMLTSSPYNLATHNGYELSEQPIQGHAHLEFACADQLYPPCAPQVIQDVNHIFNSSNSECAQPPVNSSYPPAASLYPSSEATDGSFLPWTQHISPLAGTYNYVPYYAPDTVYGLNPALNTSHYNGNPPYIPAEQQGYNTTPWIHASMPGGMGPSGGMQMSLNHNLASQGDYSRNAHLYCPVDCTVYSPGCQPAWAQRDSIYLDKVYILERPVESLQSSYQDGQGKGKGRLGVHHLAVFQLACGHSFVVEKIAEAKHSEILECDHAKYTSGGPSASTRLRIMVDLKVASVPVRDFKNILKHLGEKYKLLSDNCWSYSYGTVKGAIKLCQKAANLSSAHRKFLQEELKRLKHVKRIMPRTVLMTLLPVAAVIAL</sequence>
<accession>A0A8T0IMF7</accession>
<protein>
    <submittedName>
        <fullName evidence="1">Uncharacterized protein</fullName>
    </submittedName>
</protein>
<gene>
    <name evidence="1" type="ORF">KC19_3G187400</name>
</gene>
<dbReference type="Proteomes" id="UP000822688">
    <property type="component" value="Chromosome 3"/>
</dbReference>
<reference evidence="1" key="1">
    <citation type="submission" date="2020-06" db="EMBL/GenBank/DDBJ databases">
        <title>WGS assembly of Ceratodon purpureus strain R40.</title>
        <authorList>
            <person name="Carey S.B."/>
            <person name="Jenkins J."/>
            <person name="Shu S."/>
            <person name="Lovell J.T."/>
            <person name="Sreedasyam A."/>
            <person name="Maumus F."/>
            <person name="Tiley G.P."/>
            <person name="Fernandez-Pozo N."/>
            <person name="Barry K."/>
            <person name="Chen C."/>
            <person name="Wang M."/>
            <person name="Lipzen A."/>
            <person name="Daum C."/>
            <person name="Saski C.A."/>
            <person name="Payton A.C."/>
            <person name="Mcbreen J.C."/>
            <person name="Conrad R.E."/>
            <person name="Kollar L.M."/>
            <person name="Olsson S."/>
            <person name="Huttunen S."/>
            <person name="Landis J.B."/>
            <person name="Wickett N.J."/>
            <person name="Johnson M.G."/>
            <person name="Rensing S.A."/>
            <person name="Grimwood J."/>
            <person name="Schmutz J."/>
            <person name="Mcdaniel S.F."/>
        </authorList>
    </citation>
    <scope>NUCLEOTIDE SEQUENCE</scope>
    <source>
        <strain evidence="1">R40</strain>
    </source>
</reference>
<proteinExistence type="predicted"/>
<keyword evidence="2" id="KW-1185">Reference proteome</keyword>
<dbReference type="EMBL" id="CM026423">
    <property type="protein sequence ID" value="KAG0584129.1"/>
    <property type="molecule type" value="Genomic_DNA"/>
</dbReference>
<evidence type="ECO:0000313" key="1">
    <source>
        <dbReference type="EMBL" id="KAG0584129.1"/>
    </source>
</evidence>
<organism evidence="1 2">
    <name type="scientific">Ceratodon purpureus</name>
    <name type="common">Fire moss</name>
    <name type="synonym">Dicranum purpureum</name>
    <dbReference type="NCBI Taxonomy" id="3225"/>
    <lineage>
        <taxon>Eukaryota</taxon>
        <taxon>Viridiplantae</taxon>
        <taxon>Streptophyta</taxon>
        <taxon>Embryophyta</taxon>
        <taxon>Bryophyta</taxon>
        <taxon>Bryophytina</taxon>
        <taxon>Bryopsida</taxon>
        <taxon>Dicranidae</taxon>
        <taxon>Pseudoditrichales</taxon>
        <taxon>Ditrichaceae</taxon>
        <taxon>Ceratodon</taxon>
    </lineage>
</organism>
<name>A0A8T0IMF7_CERPU</name>
<dbReference type="AlphaFoldDB" id="A0A8T0IMF7"/>
<evidence type="ECO:0000313" key="2">
    <source>
        <dbReference type="Proteomes" id="UP000822688"/>
    </source>
</evidence>